<feature type="transmembrane region" description="Helical" evidence="17">
    <location>
        <begin position="57"/>
        <end position="76"/>
    </location>
</feature>
<comment type="catalytic activity">
    <reaction evidence="10">
        <text>12-octadecanoyloxy-octadecanoate + H2O = 12-hydroxyoctadecanoate + octadecanoate + H(+)</text>
        <dbReference type="Rhea" id="RHEA:52080"/>
        <dbReference type="ChEBI" id="CHEBI:15377"/>
        <dbReference type="ChEBI" id="CHEBI:15378"/>
        <dbReference type="ChEBI" id="CHEBI:25629"/>
        <dbReference type="ChEBI" id="CHEBI:84201"/>
        <dbReference type="ChEBI" id="CHEBI:136330"/>
    </reaction>
    <physiologicalReaction direction="left-to-right" evidence="10">
        <dbReference type="Rhea" id="RHEA:52081"/>
    </physiologicalReaction>
</comment>
<comment type="catalytic activity">
    <reaction evidence="8">
        <text>13-octadecanoyloxy-octadecanoate + H2O = 13-hydroxy-octadecanoate + octadecanoate + H(+)</text>
        <dbReference type="Rhea" id="RHEA:52084"/>
        <dbReference type="ChEBI" id="CHEBI:15377"/>
        <dbReference type="ChEBI" id="CHEBI:15378"/>
        <dbReference type="ChEBI" id="CHEBI:25629"/>
        <dbReference type="ChEBI" id="CHEBI:136304"/>
        <dbReference type="ChEBI" id="CHEBI:136335"/>
    </reaction>
    <physiologicalReaction direction="left-to-right" evidence="8">
        <dbReference type="Rhea" id="RHEA:52085"/>
    </physiologicalReaction>
</comment>
<dbReference type="Proteomes" id="UP001266305">
    <property type="component" value="Unassembled WGS sequence"/>
</dbReference>
<evidence type="ECO:0000256" key="7">
    <source>
        <dbReference type="ARBA" id="ARBA00047368"/>
    </source>
</evidence>
<evidence type="ECO:0000256" key="10">
    <source>
        <dbReference type="ARBA" id="ARBA00048680"/>
    </source>
</evidence>
<comment type="catalytic activity">
    <reaction evidence="16">
        <text>12-(9Z-hexadecenoyloxy)-octadecanoate + H2O = 12-hydroxyoctadecanoate + (9Z)-hexadecenoate + H(+)</text>
        <dbReference type="Rhea" id="RHEA:52072"/>
        <dbReference type="ChEBI" id="CHEBI:15377"/>
        <dbReference type="ChEBI" id="CHEBI:15378"/>
        <dbReference type="ChEBI" id="CHEBI:32372"/>
        <dbReference type="ChEBI" id="CHEBI:84201"/>
        <dbReference type="ChEBI" id="CHEBI:136312"/>
    </reaction>
    <physiologicalReaction direction="left-to-right" evidence="16">
        <dbReference type="Rhea" id="RHEA:52073"/>
    </physiologicalReaction>
</comment>
<proteinExistence type="inferred from homology"/>
<evidence type="ECO:0000256" key="2">
    <source>
        <dbReference type="ARBA" id="ARBA00004127"/>
    </source>
</evidence>
<evidence type="ECO:0000313" key="18">
    <source>
        <dbReference type="EMBL" id="KAK2113059.1"/>
    </source>
</evidence>
<protein>
    <submittedName>
        <fullName evidence="18">Uncharacterized protein</fullName>
    </submittedName>
</protein>
<evidence type="ECO:0000256" key="4">
    <source>
        <dbReference type="ARBA" id="ARBA00022692"/>
    </source>
</evidence>
<organism evidence="18 19">
    <name type="scientific">Saguinus oedipus</name>
    <name type="common">Cotton-top tamarin</name>
    <name type="synonym">Oedipomidas oedipus</name>
    <dbReference type="NCBI Taxonomy" id="9490"/>
    <lineage>
        <taxon>Eukaryota</taxon>
        <taxon>Metazoa</taxon>
        <taxon>Chordata</taxon>
        <taxon>Craniata</taxon>
        <taxon>Vertebrata</taxon>
        <taxon>Euteleostomi</taxon>
        <taxon>Mammalia</taxon>
        <taxon>Eutheria</taxon>
        <taxon>Euarchontoglires</taxon>
        <taxon>Primates</taxon>
        <taxon>Haplorrhini</taxon>
        <taxon>Platyrrhini</taxon>
        <taxon>Cebidae</taxon>
        <taxon>Callitrichinae</taxon>
        <taxon>Saguinus</taxon>
    </lineage>
</organism>
<comment type="catalytic activity">
    <reaction evidence="7">
        <text>12-hexadecanoyloxy-octadecanoate + H2O = 12-hydroxyoctadecanoate + hexadecanoate + H(+)</text>
        <dbReference type="Rhea" id="RHEA:52056"/>
        <dbReference type="ChEBI" id="CHEBI:7896"/>
        <dbReference type="ChEBI" id="CHEBI:15377"/>
        <dbReference type="ChEBI" id="CHEBI:15378"/>
        <dbReference type="ChEBI" id="CHEBI:83677"/>
        <dbReference type="ChEBI" id="CHEBI:84201"/>
    </reaction>
    <physiologicalReaction direction="left-to-right" evidence="7">
        <dbReference type="Rhea" id="RHEA:52057"/>
    </physiologicalReaction>
</comment>
<evidence type="ECO:0000256" key="11">
    <source>
        <dbReference type="ARBA" id="ARBA00048701"/>
    </source>
</evidence>
<reference evidence="18 19" key="1">
    <citation type="submission" date="2023-05" db="EMBL/GenBank/DDBJ databases">
        <title>B98-5 Cell Line De Novo Hybrid Assembly: An Optical Mapping Approach.</title>
        <authorList>
            <person name="Kananen K."/>
            <person name="Auerbach J.A."/>
            <person name="Kautto E."/>
            <person name="Blachly J.S."/>
        </authorList>
    </citation>
    <scope>NUCLEOTIDE SEQUENCE [LARGE SCALE GENOMIC DNA]</scope>
    <source>
        <strain evidence="18">B95-8</strain>
        <tissue evidence="18">Cell line</tissue>
    </source>
</reference>
<evidence type="ECO:0000256" key="8">
    <source>
        <dbReference type="ARBA" id="ARBA00047427"/>
    </source>
</evidence>
<evidence type="ECO:0000256" key="1">
    <source>
        <dbReference type="ARBA" id="ARBA00000923"/>
    </source>
</evidence>
<evidence type="ECO:0000256" key="16">
    <source>
        <dbReference type="ARBA" id="ARBA00049428"/>
    </source>
</evidence>
<evidence type="ECO:0000256" key="17">
    <source>
        <dbReference type="SAM" id="Phobius"/>
    </source>
</evidence>
<dbReference type="InterPro" id="IPR006838">
    <property type="entry name" value="ADTRP_AIG1"/>
</dbReference>
<accession>A0ABQ9VUK0</accession>
<comment type="catalytic activity">
    <reaction evidence="14">
        <text>13-(9Z-octadecenoyloxy)-octadecanoate + H2O = 13-hydroxy-octadecanoate + (9Z)-octadecenoate + H(+)</text>
        <dbReference type="Rhea" id="RHEA:52064"/>
        <dbReference type="ChEBI" id="CHEBI:15377"/>
        <dbReference type="ChEBI" id="CHEBI:15378"/>
        <dbReference type="ChEBI" id="CHEBI:30823"/>
        <dbReference type="ChEBI" id="CHEBI:136303"/>
        <dbReference type="ChEBI" id="CHEBI:136304"/>
    </reaction>
    <physiologicalReaction direction="left-to-right" evidence="14">
        <dbReference type="Rhea" id="RHEA:52065"/>
    </physiologicalReaction>
</comment>
<keyword evidence="5 17" id="KW-1133">Transmembrane helix</keyword>
<evidence type="ECO:0000256" key="6">
    <source>
        <dbReference type="ARBA" id="ARBA00023136"/>
    </source>
</evidence>
<comment type="catalytic activity">
    <reaction evidence="9">
        <text>9-hexadecanoyloxy-octadecanoate + H2O = 9-hydroxy-octadecanoate + hexadecanoate + H(+)</text>
        <dbReference type="Rhea" id="RHEA:52052"/>
        <dbReference type="ChEBI" id="CHEBI:7896"/>
        <dbReference type="ChEBI" id="CHEBI:15377"/>
        <dbReference type="ChEBI" id="CHEBI:15378"/>
        <dbReference type="ChEBI" id="CHEBI:83670"/>
        <dbReference type="ChEBI" id="CHEBI:136286"/>
    </reaction>
    <physiologicalReaction direction="left-to-right" evidence="9">
        <dbReference type="Rhea" id="RHEA:52053"/>
    </physiologicalReaction>
</comment>
<comment type="catalytic activity">
    <reaction evidence="1">
        <text>9-(9Z-hexadecenoyloxy)-octadecanoate + H2O = (9Z)-hexadecenoate + 9-hydroxy-octadecanoate + H(+)</text>
        <dbReference type="Rhea" id="RHEA:52068"/>
        <dbReference type="ChEBI" id="CHEBI:15377"/>
        <dbReference type="ChEBI" id="CHEBI:15378"/>
        <dbReference type="ChEBI" id="CHEBI:32372"/>
        <dbReference type="ChEBI" id="CHEBI:136286"/>
        <dbReference type="ChEBI" id="CHEBI:136309"/>
    </reaction>
    <physiologicalReaction direction="left-to-right" evidence="1">
        <dbReference type="Rhea" id="RHEA:52069"/>
    </physiologicalReaction>
</comment>
<evidence type="ECO:0000256" key="5">
    <source>
        <dbReference type="ARBA" id="ARBA00022989"/>
    </source>
</evidence>
<comment type="catalytic activity">
    <reaction evidence="11">
        <text>12-(9Z-octadecenoyloxy)-octadecanoate + H2O = 12-hydroxyoctadecanoate + (9Z)-octadecenoate + H(+)</text>
        <dbReference type="Rhea" id="RHEA:52060"/>
        <dbReference type="ChEBI" id="CHEBI:15377"/>
        <dbReference type="ChEBI" id="CHEBI:15378"/>
        <dbReference type="ChEBI" id="CHEBI:30823"/>
        <dbReference type="ChEBI" id="CHEBI:84201"/>
        <dbReference type="ChEBI" id="CHEBI:136302"/>
    </reaction>
    <physiologicalReaction direction="left-to-right" evidence="11">
        <dbReference type="Rhea" id="RHEA:52061"/>
    </physiologicalReaction>
</comment>
<dbReference type="PANTHER" id="PTHR10989">
    <property type="entry name" value="ANDROGEN-INDUCED PROTEIN 1-RELATED"/>
    <property type="match status" value="1"/>
</dbReference>
<comment type="caution">
    <text evidence="18">The sequence shown here is derived from an EMBL/GenBank/DDBJ whole genome shotgun (WGS) entry which is preliminary data.</text>
</comment>
<evidence type="ECO:0000313" key="19">
    <source>
        <dbReference type="Proteomes" id="UP001266305"/>
    </source>
</evidence>
<comment type="subcellular location">
    <subcellularLocation>
        <location evidence="2">Endomembrane system</location>
        <topology evidence="2">Multi-pass membrane protein</topology>
    </subcellularLocation>
</comment>
<evidence type="ECO:0000256" key="15">
    <source>
        <dbReference type="ARBA" id="ARBA00049322"/>
    </source>
</evidence>
<dbReference type="PANTHER" id="PTHR10989:SF17">
    <property type="entry name" value="ANDROGEN-DEPENDENT TFPI-REGULATING PROTEIN"/>
    <property type="match status" value="1"/>
</dbReference>
<keyword evidence="6 17" id="KW-0472">Membrane</keyword>
<dbReference type="Pfam" id="PF04750">
    <property type="entry name" value="Far-17a_AIG1"/>
    <property type="match status" value="1"/>
</dbReference>
<keyword evidence="4 17" id="KW-0812">Transmembrane</keyword>
<comment type="catalytic activity">
    <reaction evidence="13">
        <text>9-octadecanoyloxy-octadecanoate + H2O = 9-hydroxy-octadecanoate + octadecanoate + H(+)</text>
        <dbReference type="Rhea" id="RHEA:52096"/>
        <dbReference type="ChEBI" id="CHEBI:15377"/>
        <dbReference type="ChEBI" id="CHEBI:15378"/>
        <dbReference type="ChEBI" id="CHEBI:25629"/>
        <dbReference type="ChEBI" id="CHEBI:136286"/>
        <dbReference type="ChEBI" id="CHEBI:136373"/>
    </reaction>
    <physiologicalReaction direction="left-to-right" evidence="13">
        <dbReference type="Rhea" id="RHEA:52097"/>
    </physiologicalReaction>
</comment>
<evidence type="ECO:0000256" key="12">
    <source>
        <dbReference type="ARBA" id="ARBA00048800"/>
    </source>
</evidence>
<comment type="catalytic activity">
    <reaction evidence="12">
        <text>9-(9Z-octadecenoyloxy)-octadecanoate + H2O = 9-hydroxy-octadecanoate + (9Z)-octadecenoate + H(+)</text>
        <dbReference type="Rhea" id="RHEA:52048"/>
        <dbReference type="ChEBI" id="CHEBI:15377"/>
        <dbReference type="ChEBI" id="CHEBI:15378"/>
        <dbReference type="ChEBI" id="CHEBI:30823"/>
        <dbReference type="ChEBI" id="CHEBI:136282"/>
        <dbReference type="ChEBI" id="CHEBI:136286"/>
    </reaction>
    <physiologicalReaction direction="left-to-right" evidence="12">
        <dbReference type="Rhea" id="RHEA:52049"/>
    </physiologicalReaction>
</comment>
<keyword evidence="19" id="KW-1185">Reference proteome</keyword>
<evidence type="ECO:0000256" key="9">
    <source>
        <dbReference type="ARBA" id="ARBA00047863"/>
    </source>
</evidence>
<comment type="similarity">
    <text evidence="3">Belongs to the AIG1 family.</text>
</comment>
<name>A0ABQ9VUK0_SAGOE</name>
<comment type="catalytic activity">
    <reaction evidence="15">
        <text>13-(9Z-hexadecenoyloxy)-octadecanoate + H2O = 13-hydroxy-octadecanoate + (9Z)-hexadecenoate + H(+)</text>
        <dbReference type="Rhea" id="RHEA:52076"/>
        <dbReference type="ChEBI" id="CHEBI:15377"/>
        <dbReference type="ChEBI" id="CHEBI:15378"/>
        <dbReference type="ChEBI" id="CHEBI:32372"/>
        <dbReference type="ChEBI" id="CHEBI:136304"/>
        <dbReference type="ChEBI" id="CHEBI:136315"/>
    </reaction>
    <physiologicalReaction direction="left-to-right" evidence="15">
        <dbReference type="Rhea" id="RHEA:52077"/>
    </physiologicalReaction>
</comment>
<evidence type="ECO:0000256" key="14">
    <source>
        <dbReference type="ARBA" id="ARBA00049296"/>
    </source>
</evidence>
<evidence type="ECO:0000256" key="13">
    <source>
        <dbReference type="ARBA" id="ARBA00049221"/>
    </source>
</evidence>
<dbReference type="EMBL" id="JASSZA010000004">
    <property type="protein sequence ID" value="KAK2113059.1"/>
    <property type="molecule type" value="Genomic_DNA"/>
</dbReference>
<evidence type="ECO:0000256" key="3">
    <source>
        <dbReference type="ARBA" id="ARBA00009300"/>
    </source>
</evidence>
<gene>
    <name evidence="18" type="ORF">P7K49_007325</name>
</gene>
<sequence length="135" mass="15058">MLLATAATPAGLERIITLLLVDQKPADAAGVSASGILWIYLETGTWVYPLLAKLSPVGLAAFFSLSYVFIASIYLLGEKLNHWKWGEAQELYPDSVYKEGKESHPVPHITRPHAILFYQNRDGRSAIFRPIYELV</sequence>